<protein>
    <submittedName>
        <fullName evidence="1">Uncharacterized protein</fullName>
    </submittedName>
</protein>
<reference evidence="1" key="1">
    <citation type="submission" date="2022-02" db="EMBL/GenBank/DDBJ databases">
        <title>Plant Genome Project.</title>
        <authorList>
            <person name="Zhang R.-G."/>
        </authorList>
    </citation>
    <scope>NUCLEOTIDE SEQUENCE</scope>
    <source>
        <strain evidence="1">AT1</strain>
    </source>
</reference>
<accession>A0ACC0M9D8</accession>
<keyword evidence="2" id="KW-1185">Reference proteome</keyword>
<dbReference type="EMBL" id="CM046396">
    <property type="protein sequence ID" value="KAI8537182.1"/>
    <property type="molecule type" value="Genomic_DNA"/>
</dbReference>
<dbReference type="Proteomes" id="UP001062846">
    <property type="component" value="Chromosome 9"/>
</dbReference>
<gene>
    <name evidence="1" type="ORF">RHMOL_Rhmol09G0005000</name>
</gene>
<evidence type="ECO:0000313" key="2">
    <source>
        <dbReference type="Proteomes" id="UP001062846"/>
    </source>
</evidence>
<evidence type="ECO:0000313" key="1">
    <source>
        <dbReference type="EMBL" id="KAI8537182.1"/>
    </source>
</evidence>
<sequence length="313" mass="35018">MRRCSAASLVLNSKFINIVLGFTPTYHQALPSRFLRTSNPDPLVIPLSCSSISETAKSNKMENGTPQQPQHQELINSNPNVSKMQQLVQSDHSGGWEKCWEQELTPWDLGQPTPVIVHLHQTGALPKGRTLVPGCGSGYDVGAIACPERYVVGVDLSDKAIKKAVEVSSDCIRIYGLIFLFVEPLDTRLNGKLCRFFCAIEPGMRSAWASRMQYLLKPDGELITLMFPISDHVGGPPYKVSIAEYYSALYVVMKRCCTPWGLKLYPSWKMIWLLELARVERSLEGGRSSLANRHCEREFCLFRESNGEAYSSV</sequence>
<proteinExistence type="predicted"/>
<name>A0ACC0M9D8_RHOML</name>
<comment type="caution">
    <text evidence="1">The sequence shown here is derived from an EMBL/GenBank/DDBJ whole genome shotgun (WGS) entry which is preliminary data.</text>
</comment>
<organism evidence="1 2">
    <name type="scientific">Rhododendron molle</name>
    <name type="common">Chinese azalea</name>
    <name type="synonym">Azalea mollis</name>
    <dbReference type="NCBI Taxonomy" id="49168"/>
    <lineage>
        <taxon>Eukaryota</taxon>
        <taxon>Viridiplantae</taxon>
        <taxon>Streptophyta</taxon>
        <taxon>Embryophyta</taxon>
        <taxon>Tracheophyta</taxon>
        <taxon>Spermatophyta</taxon>
        <taxon>Magnoliopsida</taxon>
        <taxon>eudicotyledons</taxon>
        <taxon>Gunneridae</taxon>
        <taxon>Pentapetalae</taxon>
        <taxon>asterids</taxon>
        <taxon>Ericales</taxon>
        <taxon>Ericaceae</taxon>
        <taxon>Ericoideae</taxon>
        <taxon>Rhodoreae</taxon>
        <taxon>Rhododendron</taxon>
    </lineage>
</organism>